<keyword evidence="2" id="KW-1185">Reference proteome</keyword>
<gene>
    <name evidence="1" type="ORF">GCM10009549_50090</name>
</gene>
<evidence type="ECO:0000313" key="2">
    <source>
        <dbReference type="Proteomes" id="UP001501005"/>
    </source>
</evidence>
<name>A0ABN1PGF5_9ACTN</name>
<dbReference type="InterPro" id="IPR025851">
    <property type="entry name" value="SUKH-4"/>
</dbReference>
<organism evidence="1 2">
    <name type="scientific">Streptomyces thermoalcalitolerans</name>
    <dbReference type="NCBI Taxonomy" id="65605"/>
    <lineage>
        <taxon>Bacteria</taxon>
        <taxon>Bacillati</taxon>
        <taxon>Actinomycetota</taxon>
        <taxon>Actinomycetes</taxon>
        <taxon>Kitasatosporales</taxon>
        <taxon>Streptomycetaceae</taxon>
        <taxon>Streptomyces</taxon>
    </lineage>
</organism>
<dbReference type="Pfam" id="PF14435">
    <property type="entry name" value="SUKH-4"/>
    <property type="match status" value="1"/>
</dbReference>
<dbReference type="Proteomes" id="UP001501005">
    <property type="component" value="Unassembled WGS sequence"/>
</dbReference>
<reference evidence="1 2" key="1">
    <citation type="journal article" date="2019" name="Int. J. Syst. Evol. Microbiol.">
        <title>The Global Catalogue of Microorganisms (GCM) 10K type strain sequencing project: providing services to taxonomists for standard genome sequencing and annotation.</title>
        <authorList>
            <consortium name="The Broad Institute Genomics Platform"/>
            <consortium name="The Broad Institute Genome Sequencing Center for Infectious Disease"/>
            <person name="Wu L."/>
            <person name="Ma J."/>
        </authorList>
    </citation>
    <scope>NUCLEOTIDE SEQUENCE [LARGE SCALE GENOMIC DNA]</scope>
    <source>
        <strain evidence="1 2">JCM 10673</strain>
    </source>
</reference>
<sequence length="90" mass="10419">MLIALDPETGKVYSFPEGETRYTLLHRDVESLVFVRVKFRKLEVAHENGAAPKEIAERFRRVVGAFDPTPFADNESQWNLSLEELEHGMW</sequence>
<proteinExistence type="predicted"/>
<dbReference type="EMBL" id="BAAAHG010000058">
    <property type="protein sequence ID" value="GAA0927829.1"/>
    <property type="molecule type" value="Genomic_DNA"/>
</dbReference>
<protein>
    <submittedName>
        <fullName evidence="1">Uncharacterized protein</fullName>
    </submittedName>
</protein>
<evidence type="ECO:0000313" key="1">
    <source>
        <dbReference type="EMBL" id="GAA0927829.1"/>
    </source>
</evidence>
<comment type="caution">
    <text evidence="1">The sequence shown here is derived from an EMBL/GenBank/DDBJ whole genome shotgun (WGS) entry which is preliminary data.</text>
</comment>
<accession>A0ABN1PGF5</accession>